<dbReference type="PANTHER" id="PTHR39639:SF1">
    <property type="entry name" value="DUF262 DOMAIN-CONTAINING PROTEIN"/>
    <property type="match status" value="1"/>
</dbReference>
<dbReference type="GeneID" id="59343641"/>
<gene>
    <name evidence="3" type="ORF">MIND_00431000</name>
</gene>
<evidence type="ECO:0000256" key="1">
    <source>
        <dbReference type="SAM" id="MobiDB-lite"/>
    </source>
</evidence>
<dbReference type="InterPro" id="IPR004919">
    <property type="entry name" value="GmrSD_N"/>
</dbReference>
<evidence type="ECO:0000313" key="4">
    <source>
        <dbReference type="Proteomes" id="UP000636479"/>
    </source>
</evidence>
<dbReference type="Pfam" id="PF03235">
    <property type="entry name" value="GmrSD_N"/>
    <property type="match status" value="1"/>
</dbReference>
<name>A0A8H6SW62_9AGAR</name>
<keyword evidence="4" id="KW-1185">Reference proteome</keyword>
<evidence type="ECO:0000313" key="3">
    <source>
        <dbReference type="EMBL" id="KAF7306398.1"/>
    </source>
</evidence>
<comment type="caution">
    <text evidence="3">The sequence shown here is derived from an EMBL/GenBank/DDBJ whole genome shotgun (WGS) entry which is preliminary data.</text>
</comment>
<protein>
    <submittedName>
        <fullName evidence="3">DUF262 domain-containing protein</fullName>
    </submittedName>
</protein>
<dbReference type="AlphaFoldDB" id="A0A8H6SW62"/>
<dbReference type="Proteomes" id="UP000636479">
    <property type="component" value="Unassembled WGS sequence"/>
</dbReference>
<accession>A0A8H6SW62</accession>
<feature type="region of interest" description="Disordered" evidence="1">
    <location>
        <begin position="398"/>
        <end position="468"/>
    </location>
</feature>
<dbReference type="OrthoDB" id="5419821at2759"/>
<organism evidence="3 4">
    <name type="scientific">Mycena indigotica</name>
    <dbReference type="NCBI Taxonomy" id="2126181"/>
    <lineage>
        <taxon>Eukaryota</taxon>
        <taxon>Fungi</taxon>
        <taxon>Dikarya</taxon>
        <taxon>Basidiomycota</taxon>
        <taxon>Agaricomycotina</taxon>
        <taxon>Agaricomycetes</taxon>
        <taxon>Agaricomycetidae</taxon>
        <taxon>Agaricales</taxon>
        <taxon>Marasmiineae</taxon>
        <taxon>Mycenaceae</taxon>
        <taxon>Mycena</taxon>
    </lineage>
</organism>
<reference evidence="3" key="1">
    <citation type="submission" date="2020-05" db="EMBL/GenBank/DDBJ databases">
        <title>Mycena genomes resolve the evolution of fungal bioluminescence.</title>
        <authorList>
            <person name="Tsai I.J."/>
        </authorList>
    </citation>
    <scope>NUCLEOTIDE SEQUENCE</scope>
    <source>
        <strain evidence="3">171206Taipei</strain>
    </source>
</reference>
<feature type="compositionally biased region" description="Basic and acidic residues" evidence="1">
    <location>
        <begin position="415"/>
        <end position="434"/>
    </location>
</feature>
<proteinExistence type="predicted"/>
<feature type="region of interest" description="Disordered" evidence="1">
    <location>
        <begin position="528"/>
        <end position="573"/>
    </location>
</feature>
<evidence type="ECO:0000259" key="2">
    <source>
        <dbReference type="Pfam" id="PF03235"/>
    </source>
</evidence>
<dbReference type="EMBL" id="JACAZF010000004">
    <property type="protein sequence ID" value="KAF7306398.1"/>
    <property type="molecule type" value="Genomic_DNA"/>
</dbReference>
<sequence length="573" mass="63759">MDREAGYNSDSDSESGNVDNIIGHKFSQARLESWTTKKLFDNLVAGRIYLDAKYQRSKDGHRPLFSMHETHDTLDVVWNIKNQKGLVDSLFRNAPVSQIVFGESTMFDDWLRPLIDGKQRLTTIRKFLSGEIPFENAHTGKKYWYIVDKSKRTLGSKEELPQHIRDEFISKTISCVIYDQLLPTEENDIFARLQNGVPLTVAEKLRVHETDRANTALKCLEDHLDRPDSWLHKDKKRFTLRRGKDRSTAFRYLSTILYTLSTPSKTLAPMAGAKSDIWLSEEVAVDPKVKAAMTAALTIYEEIAGTSRALMNRVAPVEFHATVVFVEKYRHSATLASLAEGIQGLKDDVRAKHPKEVKATQKVYTDMEAYIKKWAKGPNNKLRPGEISAMEQVMKGAVAGDKSTAVSVGKKRKRPSEEAEGSTRKRTAVEKRPNADASSSSVRVARTETKVGPPKRKTAAKEAAPVGQRFFNFQPEDLAEKQAGDANQAEPVSASPAAVVTEISPWPIFPPPNRKALSPSTDSELVIAPSASPQRKNVARRGKIRVVGGTSRSPAQASVVKPEESAEKFSATF</sequence>
<dbReference type="RefSeq" id="XP_037221417.1">
    <property type="nucleotide sequence ID" value="XM_037361125.1"/>
</dbReference>
<feature type="domain" description="GmrSD restriction endonucleases N-terminal" evidence="2">
    <location>
        <begin position="76"/>
        <end position="206"/>
    </location>
</feature>
<dbReference type="PANTHER" id="PTHR39639">
    <property type="entry name" value="CHROMOSOME 16, WHOLE GENOME SHOTGUN SEQUENCE"/>
    <property type="match status" value="1"/>
</dbReference>